<dbReference type="OrthoDB" id="785630at2759"/>
<evidence type="ECO:0000256" key="2">
    <source>
        <dbReference type="ARBA" id="ARBA00023289"/>
    </source>
</evidence>
<feature type="domain" description="HMA" evidence="5">
    <location>
        <begin position="46"/>
        <end position="112"/>
    </location>
</feature>
<protein>
    <recommendedName>
        <fullName evidence="5">HMA domain-containing protein</fullName>
    </recommendedName>
</protein>
<dbReference type="InterPro" id="IPR036163">
    <property type="entry name" value="HMA_dom_sf"/>
</dbReference>
<dbReference type="CDD" id="cd00371">
    <property type="entry name" value="HMA"/>
    <property type="match status" value="2"/>
</dbReference>
<organism evidence="6 7">
    <name type="scientific">Panicum virgatum</name>
    <name type="common">Blackwell switchgrass</name>
    <dbReference type="NCBI Taxonomy" id="38727"/>
    <lineage>
        <taxon>Eukaryota</taxon>
        <taxon>Viridiplantae</taxon>
        <taxon>Streptophyta</taxon>
        <taxon>Embryophyta</taxon>
        <taxon>Tracheophyta</taxon>
        <taxon>Spermatophyta</taxon>
        <taxon>Magnoliopsida</taxon>
        <taxon>Liliopsida</taxon>
        <taxon>Poales</taxon>
        <taxon>Poaceae</taxon>
        <taxon>PACMAD clade</taxon>
        <taxon>Panicoideae</taxon>
        <taxon>Panicodae</taxon>
        <taxon>Paniceae</taxon>
        <taxon>Panicinae</taxon>
        <taxon>Panicum</taxon>
        <taxon>Panicum sect. Hiantes</taxon>
    </lineage>
</organism>
<dbReference type="Pfam" id="PF00403">
    <property type="entry name" value="HMA"/>
    <property type="match status" value="2"/>
</dbReference>
<evidence type="ECO:0000256" key="1">
    <source>
        <dbReference type="ARBA" id="ARBA00022723"/>
    </source>
</evidence>
<feature type="domain" description="HMA" evidence="5">
    <location>
        <begin position="144"/>
        <end position="208"/>
    </location>
</feature>
<feature type="compositionally biased region" description="Basic and acidic residues" evidence="4">
    <location>
        <begin position="122"/>
        <end position="138"/>
    </location>
</feature>
<name>A0A8T0PZK9_PANVG</name>
<dbReference type="EMBL" id="CM029050">
    <property type="protein sequence ID" value="KAG2565779.1"/>
    <property type="molecule type" value="Genomic_DNA"/>
</dbReference>
<keyword evidence="2" id="KW-0636">Prenylation</keyword>
<dbReference type="Gene3D" id="3.30.70.100">
    <property type="match status" value="2"/>
</dbReference>
<evidence type="ECO:0000259" key="5">
    <source>
        <dbReference type="PROSITE" id="PS50846"/>
    </source>
</evidence>
<dbReference type="PANTHER" id="PTHR46195">
    <property type="entry name" value="HEAVY METAL-ASSOCIATED ISOPRENYLATED PLANT PROTEIN 7"/>
    <property type="match status" value="1"/>
</dbReference>
<dbReference type="SUPFAM" id="SSF55008">
    <property type="entry name" value="HMA, heavy metal-associated domain"/>
    <property type="match status" value="2"/>
</dbReference>
<reference evidence="6 7" key="1">
    <citation type="submission" date="2020-05" db="EMBL/GenBank/DDBJ databases">
        <title>WGS assembly of Panicum virgatum.</title>
        <authorList>
            <person name="Lovell J.T."/>
            <person name="Jenkins J."/>
            <person name="Shu S."/>
            <person name="Juenger T.E."/>
            <person name="Schmutz J."/>
        </authorList>
    </citation>
    <scope>NUCLEOTIDE SEQUENCE [LARGE SCALE GENOMIC DNA]</scope>
    <source>
        <strain evidence="7">cv. AP13</strain>
    </source>
</reference>
<dbReference type="InterPro" id="IPR006121">
    <property type="entry name" value="HMA_dom"/>
</dbReference>
<dbReference type="InterPro" id="IPR044577">
    <property type="entry name" value="HIPP4/7/8/17/18/19"/>
</dbReference>
<evidence type="ECO:0000313" key="6">
    <source>
        <dbReference type="EMBL" id="KAG2565779.1"/>
    </source>
</evidence>
<evidence type="ECO:0000256" key="4">
    <source>
        <dbReference type="SAM" id="MobiDB-lite"/>
    </source>
</evidence>
<comment type="similarity">
    <text evidence="3">Belongs to the HIPP family.</text>
</comment>
<proteinExistence type="inferred from homology"/>
<feature type="region of interest" description="Disordered" evidence="4">
    <location>
        <begin position="116"/>
        <end position="138"/>
    </location>
</feature>
<dbReference type="Proteomes" id="UP000823388">
    <property type="component" value="Chromosome 7N"/>
</dbReference>
<keyword evidence="7" id="KW-1185">Reference proteome</keyword>
<sequence>MGMLARKTEVGKPKKATVVKPKVVAVEEKPKDREEKKEKVLPPPPAEEMEMRVYMHCKGCAKKVKKILIRFDGVEDVFADCISRKVVVKGKKAAANPMKVVEHVQKKTGHMVELISPIPPPLEEKKEEEKKEPEPAKPEEPLGIITVVLKMHIHCNACAQWILRRIITMKGVQSAEVDLEASQVTVKGVLEEAKLAQYLYRRTGKHVAIIKSEPAALLESAGGDDDMANEENVVEVGEGSGNSNSNGEEYTADNMENNTAAIAPANMYNYYYPQQYAFPGGYYPQYYSQPPPPPSYFYQAAYPPPSYSYPMYAPYHQQMMAPQMFSDENPNACSIM</sequence>
<dbReference type="GO" id="GO:0046872">
    <property type="term" value="F:metal ion binding"/>
    <property type="evidence" value="ECO:0007669"/>
    <property type="project" value="UniProtKB-KW"/>
</dbReference>
<accession>A0A8T0PZK9</accession>
<evidence type="ECO:0000256" key="3">
    <source>
        <dbReference type="ARBA" id="ARBA00024045"/>
    </source>
</evidence>
<keyword evidence="1" id="KW-0479">Metal-binding</keyword>
<dbReference type="AlphaFoldDB" id="A0A8T0PZK9"/>
<dbReference type="PANTHER" id="PTHR46195:SF2">
    <property type="entry name" value="HEAVY METAL-ASSOCIATED ISOPRENYLATED PLANT PROTEIN 7"/>
    <property type="match status" value="1"/>
</dbReference>
<evidence type="ECO:0000313" key="7">
    <source>
        <dbReference type="Proteomes" id="UP000823388"/>
    </source>
</evidence>
<gene>
    <name evidence="6" type="ORF">PVAP13_7NG135200</name>
</gene>
<comment type="caution">
    <text evidence="6">The sequence shown here is derived from an EMBL/GenBank/DDBJ whole genome shotgun (WGS) entry which is preliminary data.</text>
</comment>
<dbReference type="PROSITE" id="PS50846">
    <property type="entry name" value="HMA_2"/>
    <property type="match status" value="2"/>
</dbReference>
<keyword evidence="2" id="KW-0449">Lipoprotein</keyword>